<protein>
    <submittedName>
        <fullName evidence="2">Uncharacterized protein</fullName>
    </submittedName>
</protein>
<keyword evidence="3" id="KW-1185">Reference proteome</keyword>
<dbReference type="RefSeq" id="WP_378273147.1">
    <property type="nucleotide sequence ID" value="NZ_JBHUKU010000026.1"/>
</dbReference>
<evidence type="ECO:0000313" key="2">
    <source>
        <dbReference type="EMBL" id="MFD2464494.1"/>
    </source>
</evidence>
<evidence type="ECO:0000256" key="1">
    <source>
        <dbReference type="SAM" id="MobiDB-lite"/>
    </source>
</evidence>
<dbReference type="EMBL" id="JBHUKU010000026">
    <property type="protein sequence ID" value="MFD2464494.1"/>
    <property type="molecule type" value="Genomic_DNA"/>
</dbReference>
<accession>A0ABW5GUQ5</accession>
<proteinExistence type="predicted"/>
<organism evidence="2 3">
    <name type="scientific">Amycolatopsis samaneae</name>
    <dbReference type="NCBI Taxonomy" id="664691"/>
    <lineage>
        <taxon>Bacteria</taxon>
        <taxon>Bacillati</taxon>
        <taxon>Actinomycetota</taxon>
        <taxon>Actinomycetes</taxon>
        <taxon>Pseudonocardiales</taxon>
        <taxon>Pseudonocardiaceae</taxon>
        <taxon>Amycolatopsis</taxon>
    </lineage>
</organism>
<feature type="compositionally biased region" description="Basic residues" evidence="1">
    <location>
        <begin position="9"/>
        <end position="24"/>
    </location>
</feature>
<name>A0ABW5GUQ5_9PSEU</name>
<gene>
    <name evidence="2" type="ORF">ACFSYJ_38165</name>
</gene>
<feature type="region of interest" description="Disordered" evidence="1">
    <location>
        <begin position="1"/>
        <end position="50"/>
    </location>
</feature>
<evidence type="ECO:0000313" key="3">
    <source>
        <dbReference type="Proteomes" id="UP001597419"/>
    </source>
</evidence>
<comment type="caution">
    <text evidence="2">The sequence shown here is derived from an EMBL/GenBank/DDBJ whole genome shotgun (WGS) entry which is preliminary data.</text>
</comment>
<sequence length="50" mass="5589">PPAGDRSPRRAAGRATHHRGRHPRRAAESRRARRGPPAPVSGHRRRNRVA</sequence>
<reference evidence="3" key="1">
    <citation type="journal article" date="2019" name="Int. J. Syst. Evol. Microbiol.">
        <title>The Global Catalogue of Microorganisms (GCM) 10K type strain sequencing project: providing services to taxonomists for standard genome sequencing and annotation.</title>
        <authorList>
            <consortium name="The Broad Institute Genomics Platform"/>
            <consortium name="The Broad Institute Genome Sequencing Center for Infectious Disease"/>
            <person name="Wu L."/>
            <person name="Ma J."/>
        </authorList>
    </citation>
    <scope>NUCLEOTIDE SEQUENCE [LARGE SCALE GENOMIC DNA]</scope>
    <source>
        <strain evidence="3">CGMCC 4.7643</strain>
    </source>
</reference>
<dbReference type="Proteomes" id="UP001597419">
    <property type="component" value="Unassembled WGS sequence"/>
</dbReference>
<feature type="non-terminal residue" evidence="2">
    <location>
        <position position="1"/>
    </location>
</feature>